<organism evidence="2 3">
    <name type="scientific">Caproicibacterium argilliputei</name>
    <dbReference type="NCBI Taxonomy" id="3030016"/>
    <lineage>
        <taxon>Bacteria</taxon>
        <taxon>Bacillati</taxon>
        <taxon>Bacillota</taxon>
        <taxon>Clostridia</taxon>
        <taxon>Eubacteriales</taxon>
        <taxon>Oscillospiraceae</taxon>
        <taxon>Caproicibacterium</taxon>
    </lineage>
</organism>
<feature type="domain" description="DUF3991" evidence="1">
    <location>
        <begin position="121"/>
        <end position="195"/>
    </location>
</feature>
<gene>
    <name evidence="2" type="ORF">PXC00_13020</name>
</gene>
<dbReference type="SUPFAM" id="SSF56731">
    <property type="entry name" value="DNA primase core"/>
    <property type="match status" value="1"/>
</dbReference>
<dbReference type="Gene3D" id="3.40.1360.10">
    <property type="match status" value="1"/>
</dbReference>
<dbReference type="CDD" id="cd03364">
    <property type="entry name" value="TOPRIM_DnaG_primases"/>
    <property type="match status" value="1"/>
</dbReference>
<protein>
    <submittedName>
        <fullName evidence="2">DUF3991 and toprim domain-containing protein</fullName>
    </submittedName>
</protein>
<evidence type="ECO:0000313" key="3">
    <source>
        <dbReference type="Proteomes" id="UP001300604"/>
    </source>
</evidence>
<dbReference type="InterPro" id="IPR034151">
    <property type="entry name" value="TOPRIM_DnaG_bac"/>
</dbReference>
<reference evidence="3" key="2">
    <citation type="submission" date="2024-06" db="EMBL/GenBank/DDBJ databases">
        <title>Caproicibacterium argilliputei sp. nov, a novel caproic acid producing anaerobic bacterium isolated from pit mud.</title>
        <authorList>
            <person name="Zeng C."/>
        </authorList>
    </citation>
    <scope>NUCLEOTIDE SEQUENCE [LARGE SCALE GENOMIC DNA]</scope>
    <source>
        <strain evidence="3">ZCY20-5</strain>
    </source>
</reference>
<evidence type="ECO:0000259" key="1">
    <source>
        <dbReference type="Pfam" id="PF13154"/>
    </source>
</evidence>
<accession>A0AA97DA39</accession>
<dbReference type="AlphaFoldDB" id="A0AA97DA39"/>
<dbReference type="Proteomes" id="UP001300604">
    <property type="component" value="Chromosome"/>
</dbReference>
<dbReference type="KEGG" id="carl:PXC00_13020"/>
<dbReference type="RefSeq" id="WP_275844158.1">
    <property type="nucleotide sequence ID" value="NZ_CP135996.1"/>
</dbReference>
<dbReference type="SUPFAM" id="SSF57783">
    <property type="entry name" value="Zinc beta-ribbon"/>
    <property type="match status" value="1"/>
</dbReference>
<dbReference type="Pfam" id="PF13154">
    <property type="entry name" value="DUF3991"/>
    <property type="match status" value="1"/>
</dbReference>
<reference evidence="3" key="3">
    <citation type="submission" date="2024-06" db="EMBL/GenBank/DDBJ databases">
        <authorList>
            <person name="Zeng C."/>
        </authorList>
    </citation>
    <scope>NUCLEOTIDE SEQUENCE [LARGE SCALE GENOMIC DNA]</scope>
    <source>
        <strain evidence="3">ZCY20-5</strain>
    </source>
</reference>
<evidence type="ECO:0000313" key="2">
    <source>
        <dbReference type="EMBL" id="WOC32099.1"/>
    </source>
</evidence>
<dbReference type="EMBL" id="CP135996">
    <property type="protein sequence ID" value="WOC32099.1"/>
    <property type="molecule type" value="Genomic_DNA"/>
</dbReference>
<name>A0AA97DA39_9FIRM</name>
<reference evidence="2 3" key="1">
    <citation type="submission" date="2024-06" db="EMBL/GenBank/DDBJ databases">
        <title>Caproicibacterium argilliputei sp. nov, a novel caproic acid producing anaerobic bacterium isolated from pit mud.</title>
        <authorList>
            <person name="Xia S."/>
        </authorList>
    </citation>
    <scope>NUCLEOTIDE SEQUENCE [LARGE SCALE GENOMIC DNA]</scope>
    <source>
        <strain evidence="2 3">ZCY20-5</strain>
    </source>
</reference>
<dbReference type="Pfam" id="PF13155">
    <property type="entry name" value="Toprim_2"/>
    <property type="match status" value="1"/>
</dbReference>
<proteinExistence type="predicted"/>
<keyword evidence="3" id="KW-1185">Reference proteome</keyword>
<dbReference type="InterPro" id="IPR025054">
    <property type="entry name" value="DUF3991"/>
</dbReference>
<sequence length="319" mass="36551">MSGYVHFTEGEKQRANSVDLVDFLQRQGEKLLPSGRDKRLASDHSITIRGNQWFDHASEEGSHAIDLVRRLYHLSFPKAVTLLLGGEQKIEYRQSGGNREPEPKKPFSLPPPNPNMRRVFAYLIKQRFIDRNVVACFAKAKLLYEDKEYHNAVFVGVDGNGIPRHAHKRGTYTGGKSYKGNVEGCDPRFSFHYTGTGDSIYVFEAPIDLLSFLTLYPQDWKRQSYVSLCGVAEHALLEQLQENLNIRRVFLCLDHDEAGIKATERLEEILQEHRYSDVSVLQSQYKDWNEDLKARHGVNPLPAEELEAEKQHCGMKMTM</sequence>